<accession>R9PUF9</accession>
<comment type="subcellular location">
    <subcellularLocation>
        <location evidence="1">Membrane</location>
        <topology evidence="1">Multi-pass membrane protein</topology>
    </subcellularLocation>
</comment>
<keyword evidence="3 5" id="KW-1133">Transmembrane helix</keyword>
<gene>
    <name evidence="7" type="ORF">AALB_4181</name>
</gene>
<reference evidence="7" key="1">
    <citation type="journal article" date="2013" name="Genome Announc.">
        <title>Draft Genome Sequence of Agarivorans albus Strain MKT 106T, an Agarolytic Marine Bacterium.</title>
        <authorList>
            <person name="Yasuike M."/>
            <person name="Nakamura Y."/>
            <person name="Kai W."/>
            <person name="Fujiwara A."/>
            <person name="Fukui Y."/>
            <person name="Satomi M."/>
            <person name="Sano M."/>
        </authorList>
    </citation>
    <scope>NUCLEOTIDE SEQUENCE [LARGE SCALE GENOMIC DNA]</scope>
</reference>
<dbReference type="STRING" id="1331007.AALB_4181"/>
<feature type="transmembrane region" description="Helical" evidence="5">
    <location>
        <begin position="308"/>
        <end position="326"/>
    </location>
</feature>
<evidence type="ECO:0000259" key="6">
    <source>
        <dbReference type="Pfam" id="PF04932"/>
    </source>
</evidence>
<protein>
    <submittedName>
        <fullName evidence="7">Putative membrane protein of ExoQ family</fullName>
    </submittedName>
</protein>
<evidence type="ECO:0000256" key="4">
    <source>
        <dbReference type="ARBA" id="ARBA00023136"/>
    </source>
</evidence>
<dbReference type="Proteomes" id="UP000014461">
    <property type="component" value="Unassembled WGS sequence"/>
</dbReference>
<feature type="transmembrane region" description="Helical" evidence="5">
    <location>
        <begin position="412"/>
        <end position="431"/>
    </location>
</feature>
<comment type="caution">
    <text evidence="7">The sequence shown here is derived from an EMBL/GenBank/DDBJ whole genome shotgun (WGS) entry which is preliminary data.</text>
</comment>
<feature type="transmembrane region" description="Helical" evidence="5">
    <location>
        <begin position="184"/>
        <end position="201"/>
    </location>
</feature>
<feature type="transmembrane region" description="Helical" evidence="5">
    <location>
        <begin position="207"/>
        <end position="222"/>
    </location>
</feature>
<evidence type="ECO:0000313" key="7">
    <source>
        <dbReference type="EMBL" id="GAD04101.1"/>
    </source>
</evidence>
<proteinExistence type="predicted"/>
<keyword evidence="2 5" id="KW-0812">Transmembrane</keyword>
<dbReference type="InterPro" id="IPR007016">
    <property type="entry name" value="O-antigen_ligase-rel_domated"/>
</dbReference>
<dbReference type="InterPro" id="IPR051533">
    <property type="entry name" value="WaaL-like"/>
</dbReference>
<dbReference type="GO" id="GO:0016020">
    <property type="term" value="C:membrane"/>
    <property type="evidence" value="ECO:0007669"/>
    <property type="project" value="UniProtKB-SubCell"/>
</dbReference>
<evidence type="ECO:0000313" key="8">
    <source>
        <dbReference type="Proteomes" id="UP000014461"/>
    </source>
</evidence>
<feature type="transmembrane region" description="Helical" evidence="5">
    <location>
        <begin position="55"/>
        <end position="74"/>
    </location>
</feature>
<evidence type="ECO:0000256" key="3">
    <source>
        <dbReference type="ARBA" id="ARBA00022989"/>
    </source>
</evidence>
<dbReference type="Pfam" id="PF04932">
    <property type="entry name" value="Wzy_C"/>
    <property type="match status" value="1"/>
</dbReference>
<name>R9PUF9_AGAAL</name>
<feature type="transmembrane region" description="Helical" evidence="5">
    <location>
        <begin position="107"/>
        <end position="125"/>
    </location>
</feature>
<dbReference type="PANTHER" id="PTHR37422:SF13">
    <property type="entry name" value="LIPOPOLYSACCHARIDE BIOSYNTHESIS PROTEIN PA4999-RELATED"/>
    <property type="match status" value="1"/>
</dbReference>
<evidence type="ECO:0000256" key="5">
    <source>
        <dbReference type="SAM" id="Phobius"/>
    </source>
</evidence>
<sequence length="435" mass="48151">MAFFFLCLYSIAVLIRPHEFSLSTANFIIIKVFAILSFGFTLITLRPIKLQPQHYLLLGLVPLIMMSAFLNGWGTGGIFQAQRLFVSSIIPFFLYSALIATPGRQRLLMYICIAAALVMVYNGHIQQASFNGKYGIGIGDSITVGREEMRITYLGFFSDPNDLGMFLVMNMPFVAYFFGRGGAVVKIAMLAILVAFGYGVYMTGSRGTLLGSVAVIGLYFLISNAGARLILFACLSAPIAATLLASFGGLSSTESSAAGRLDAWYDGIQMLIHNPVFGVGMGNFMDHHGKVAHNSYVHVAAELGVPGYSLWGGALILNMLVGYAILKRFNRYPNDDDPQDLEVSEEKSEQYKEEANLNKALFYSMIGFMVTAFFLSRQFTLLMFIFMGMQTASHLRLMKLRPDLEEMFSAKMVWRCMGYSWAVIVAVYMTLKVGL</sequence>
<dbReference type="AlphaFoldDB" id="R9PUF9"/>
<feature type="transmembrane region" description="Helical" evidence="5">
    <location>
        <begin position="27"/>
        <end position="48"/>
    </location>
</feature>
<feature type="transmembrane region" description="Helical" evidence="5">
    <location>
        <begin position="229"/>
        <end position="250"/>
    </location>
</feature>
<organism evidence="7 8">
    <name type="scientific">Agarivorans albus MKT 106</name>
    <dbReference type="NCBI Taxonomy" id="1331007"/>
    <lineage>
        <taxon>Bacteria</taxon>
        <taxon>Pseudomonadati</taxon>
        <taxon>Pseudomonadota</taxon>
        <taxon>Gammaproteobacteria</taxon>
        <taxon>Alteromonadales</taxon>
        <taxon>Alteromonadaceae</taxon>
        <taxon>Agarivorans</taxon>
    </lineage>
</organism>
<keyword evidence="8" id="KW-1185">Reference proteome</keyword>
<evidence type="ECO:0000256" key="2">
    <source>
        <dbReference type="ARBA" id="ARBA00022692"/>
    </source>
</evidence>
<evidence type="ECO:0000256" key="1">
    <source>
        <dbReference type="ARBA" id="ARBA00004141"/>
    </source>
</evidence>
<feature type="transmembrane region" description="Helical" evidence="5">
    <location>
        <begin position="360"/>
        <end position="392"/>
    </location>
</feature>
<keyword evidence="4 5" id="KW-0472">Membrane</keyword>
<dbReference type="PANTHER" id="PTHR37422">
    <property type="entry name" value="TEICHURONIC ACID BIOSYNTHESIS PROTEIN TUAE"/>
    <property type="match status" value="1"/>
</dbReference>
<feature type="transmembrane region" description="Helical" evidence="5">
    <location>
        <begin position="80"/>
        <end position="100"/>
    </location>
</feature>
<feature type="domain" description="O-antigen ligase-related" evidence="6">
    <location>
        <begin position="192"/>
        <end position="311"/>
    </location>
</feature>
<dbReference type="EMBL" id="BARX01000043">
    <property type="protein sequence ID" value="GAD04101.1"/>
    <property type="molecule type" value="Genomic_DNA"/>
</dbReference>